<dbReference type="UCSC" id="T13C5.7">
    <property type="organism name" value="c. elegans"/>
</dbReference>
<dbReference type="PANTHER" id="PTHR47921">
    <property type="entry name" value="PROTEIN CBG14847-RELATED"/>
    <property type="match status" value="1"/>
</dbReference>
<evidence type="ECO:0000313" key="4">
    <source>
        <dbReference type="WormBase" id="T13C5.7"/>
    </source>
</evidence>
<dbReference type="OMA" id="GKWYTGV"/>
<dbReference type="KEGG" id="cel:CELE_T13C5.7"/>
<sequence>MLTRMRKLQQTIFLGSLATVVYTCIPTQNVDPVTTTTVATTTTTVTEPPFPCNVCQKVYDPACMGFGIPTLLTGCPTAAEAGIEYALGAVLALFPFVPAGSCSTIVVCPPTTTLQYILFGTTLPGPSPAVAWCEETGPDAGKWYTGVSWLLRFELASLACLPIIPG</sequence>
<dbReference type="CTD" id="180888"/>
<protein>
    <submittedName>
        <fullName evidence="2">Secreted protein</fullName>
    </submittedName>
</protein>
<dbReference type="GeneID" id="180888"/>
<dbReference type="PhylomeDB" id="Q8T3C9"/>
<organism evidence="2 3">
    <name type="scientific">Caenorhabditis elegans</name>
    <dbReference type="NCBI Taxonomy" id="6239"/>
    <lineage>
        <taxon>Eukaryota</taxon>
        <taxon>Metazoa</taxon>
        <taxon>Ecdysozoa</taxon>
        <taxon>Nematoda</taxon>
        <taxon>Chromadorea</taxon>
        <taxon>Rhabditida</taxon>
        <taxon>Rhabditina</taxon>
        <taxon>Rhabditomorpha</taxon>
        <taxon>Rhabditoidea</taxon>
        <taxon>Rhabditidae</taxon>
        <taxon>Peloderinae</taxon>
        <taxon>Caenorhabditis</taxon>
    </lineage>
</organism>
<dbReference type="PANTHER" id="PTHR47921:SF1">
    <property type="entry name" value="C6 DOMAIN-CONTAINING PROTEIN-RELATED"/>
    <property type="match status" value="1"/>
</dbReference>
<proteinExistence type="predicted"/>
<dbReference type="FunCoup" id="Q8T3C9">
    <property type="interactions" value="278"/>
</dbReference>
<dbReference type="EMBL" id="BX284606">
    <property type="protein sequence ID" value="CCD64558.1"/>
    <property type="molecule type" value="Genomic_DNA"/>
</dbReference>
<accession>Q8T3C9</accession>
<dbReference type="Pfam" id="PF03380">
    <property type="entry name" value="DUF282"/>
    <property type="match status" value="1"/>
</dbReference>
<dbReference type="WormBase" id="T13C5.7">
    <property type="protein sequence ID" value="CE30455"/>
    <property type="gene ID" value="WBGene00020487"/>
</dbReference>
<evidence type="ECO:0000313" key="2">
    <source>
        <dbReference type="EMBL" id="CCD64558.1"/>
    </source>
</evidence>
<dbReference type="Bgee" id="WBGene00020487">
    <property type="expression patterns" value="Expressed in embryo and 2 other cell types or tissues"/>
</dbReference>
<keyword evidence="3" id="KW-1185">Reference proteome</keyword>
<dbReference type="RefSeq" id="NP_741805.1">
    <property type="nucleotide sequence ID" value="NM_171697.5"/>
</dbReference>
<evidence type="ECO:0000256" key="1">
    <source>
        <dbReference type="SAM" id="SignalP"/>
    </source>
</evidence>
<dbReference type="AGR" id="WB:WBGene00020487"/>
<dbReference type="Proteomes" id="UP000001940">
    <property type="component" value="Chromosome X"/>
</dbReference>
<dbReference type="InterPro" id="IPR005044">
    <property type="entry name" value="DUF282_CAE_spp"/>
</dbReference>
<keyword evidence="1" id="KW-0732">Signal</keyword>
<dbReference type="InParanoid" id="Q8T3C9"/>
<dbReference type="eggNOG" id="ENOG502RVMR">
    <property type="taxonomic scope" value="Eukaryota"/>
</dbReference>
<feature type="chain" id="PRO_5004313844" evidence="1">
    <location>
        <begin position="24"/>
        <end position="166"/>
    </location>
</feature>
<feature type="signal peptide" evidence="1">
    <location>
        <begin position="1"/>
        <end position="23"/>
    </location>
</feature>
<reference evidence="2 3" key="1">
    <citation type="journal article" date="1998" name="Science">
        <title>Genome sequence of the nematode C. elegans: a platform for investigating biology.</title>
        <authorList>
            <consortium name="The C. elegans sequencing consortium"/>
            <person name="Sulson J.E."/>
            <person name="Waterston R."/>
        </authorList>
    </citation>
    <scope>NUCLEOTIDE SEQUENCE [LARGE SCALE GENOMIC DNA]</scope>
    <source>
        <strain evidence="2 3">Bristol N2</strain>
    </source>
</reference>
<dbReference type="PaxDb" id="6239-T13C5.7"/>
<dbReference type="OrthoDB" id="5837258at2759"/>
<dbReference type="HOGENOM" id="CLU_077488_0_0_1"/>
<gene>
    <name evidence="2" type="ORF">CELE_T13C5.7</name>
    <name evidence="2 4" type="ORF">T13C5.7</name>
</gene>
<dbReference type="AlphaFoldDB" id="Q8T3C9"/>
<evidence type="ECO:0000313" key="3">
    <source>
        <dbReference type="Proteomes" id="UP000001940"/>
    </source>
</evidence>
<name>Q8T3C9_CAEEL</name>